<sequence length="86" mass="9887">MTSRDRLDELISALEQQRDELALKIHLGKKEVQDEWDQVTTKLDELTKDYEPVKSAMKESANNVVEALSLVASEIEQGFQRIRKSL</sequence>
<accession>A0A517VVK2</accession>
<evidence type="ECO:0000313" key="2">
    <source>
        <dbReference type="EMBL" id="QDT97033.1"/>
    </source>
</evidence>
<evidence type="ECO:0000256" key="1">
    <source>
        <dbReference type="SAM" id="Coils"/>
    </source>
</evidence>
<dbReference type="EMBL" id="CP037920">
    <property type="protein sequence ID" value="QDT97033.1"/>
    <property type="molecule type" value="Genomic_DNA"/>
</dbReference>
<proteinExistence type="predicted"/>
<name>A0A517VVK2_9PLAN</name>
<gene>
    <name evidence="2" type="ORF">V144x_25040</name>
</gene>
<dbReference type="Proteomes" id="UP000318704">
    <property type="component" value="Chromosome"/>
</dbReference>
<reference evidence="2 3" key="1">
    <citation type="submission" date="2019-03" db="EMBL/GenBank/DDBJ databases">
        <title>Deep-cultivation of Planctomycetes and their phenomic and genomic characterization uncovers novel biology.</title>
        <authorList>
            <person name="Wiegand S."/>
            <person name="Jogler M."/>
            <person name="Boedeker C."/>
            <person name="Pinto D."/>
            <person name="Vollmers J."/>
            <person name="Rivas-Marin E."/>
            <person name="Kohn T."/>
            <person name="Peeters S.H."/>
            <person name="Heuer A."/>
            <person name="Rast P."/>
            <person name="Oberbeckmann S."/>
            <person name="Bunk B."/>
            <person name="Jeske O."/>
            <person name="Meyerdierks A."/>
            <person name="Storesund J.E."/>
            <person name="Kallscheuer N."/>
            <person name="Luecker S."/>
            <person name="Lage O.M."/>
            <person name="Pohl T."/>
            <person name="Merkel B.J."/>
            <person name="Hornburger P."/>
            <person name="Mueller R.-W."/>
            <person name="Bruemmer F."/>
            <person name="Labrenz M."/>
            <person name="Spormann A.M."/>
            <person name="Op den Camp H."/>
            <person name="Overmann J."/>
            <person name="Amann R."/>
            <person name="Jetten M.S.M."/>
            <person name="Mascher T."/>
            <person name="Medema M.H."/>
            <person name="Devos D.P."/>
            <person name="Kaster A.-K."/>
            <person name="Ovreas L."/>
            <person name="Rohde M."/>
            <person name="Galperin M.Y."/>
            <person name="Jogler C."/>
        </authorList>
    </citation>
    <scope>NUCLEOTIDE SEQUENCE [LARGE SCALE GENOMIC DNA]</scope>
    <source>
        <strain evidence="2 3">V144</strain>
    </source>
</reference>
<protein>
    <submittedName>
        <fullName evidence="2">Uncharacterized protein</fullName>
    </submittedName>
</protein>
<evidence type="ECO:0000313" key="3">
    <source>
        <dbReference type="Proteomes" id="UP000318704"/>
    </source>
</evidence>
<keyword evidence="1" id="KW-0175">Coiled coil</keyword>
<dbReference type="AlphaFoldDB" id="A0A517VVK2"/>
<feature type="coiled-coil region" evidence="1">
    <location>
        <begin position="4"/>
        <end position="49"/>
    </location>
</feature>
<dbReference type="RefSeq" id="WP_144985417.1">
    <property type="nucleotide sequence ID" value="NZ_CP037920.1"/>
</dbReference>
<dbReference type="KEGG" id="gaw:V144x_25040"/>
<organism evidence="2 3">
    <name type="scientific">Gimesia aquarii</name>
    <dbReference type="NCBI Taxonomy" id="2527964"/>
    <lineage>
        <taxon>Bacteria</taxon>
        <taxon>Pseudomonadati</taxon>
        <taxon>Planctomycetota</taxon>
        <taxon>Planctomycetia</taxon>
        <taxon>Planctomycetales</taxon>
        <taxon>Planctomycetaceae</taxon>
        <taxon>Gimesia</taxon>
    </lineage>
</organism>